<organism evidence="2 3">
    <name type="scientific">Tepidiforma flava</name>
    <dbReference type="NCBI Taxonomy" id="3004094"/>
    <lineage>
        <taxon>Bacteria</taxon>
        <taxon>Bacillati</taxon>
        <taxon>Chloroflexota</taxon>
        <taxon>Tepidiformia</taxon>
        <taxon>Tepidiformales</taxon>
        <taxon>Tepidiformaceae</taxon>
        <taxon>Tepidiforma</taxon>
    </lineage>
</organism>
<dbReference type="InterPro" id="IPR000387">
    <property type="entry name" value="Tyr_Pase_dom"/>
</dbReference>
<reference evidence="2 3" key="1">
    <citation type="journal article" date="2023" name="ISME J.">
        <title>Thermophilic Dehalococcoidia with unusual traits shed light on an unexpected past.</title>
        <authorList>
            <person name="Palmer M."/>
            <person name="Covington J.K."/>
            <person name="Zhou E.M."/>
            <person name="Thomas S.C."/>
            <person name="Habib N."/>
            <person name="Seymour C.O."/>
            <person name="Lai D."/>
            <person name="Johnston J."/>
            <person name="Hashimi A."/>
            <person name="Jiao J.Y."/>
            <person name="Muok A.R."/>
            <person name="Liu L."/>
            <person name="Xian W.D."/>
            <person name="Zhi X.Y."/>
            <person name="Li M.M."/>
            <person name="Silva L.P."/>
            <person name="Bowen B.P."/>
            <person name="Louie K."/>
            <person name="Briegel A."/>
            <person name="Pett-Ridge J."/>
            <person name="Weber P.K."/>
            <person name="Tocheva E.I."/>
            <person name="Woyke T."/>
            <person name="Northen T.R."/>
            <person name="Mayali X."/>
            <person name="Li W.J."/>
            <person name="Hedlund B.P."/>
        </authorList>
    </citation>
    <scope>NUCLEOTIDE SEQUENCE [LARGE SCALE GENOMIC DNA]</scope>
    <source>
        <strain evidence="2 3">YIM 72310</strain>
    </source>
</reference>
<dbReference type="SUPFAM" id="SSF52799">
    <property type="entry name" value="(Phosphotyrosine protein) phosphatases II"/>
    <property type="match status" value="1"/>
</dbReference>
<keyword evidence="3" id="KW-1185">Reference proteome</keyword>
<dbReference type="Pfam" id="PF13350">
    <property type="entry name" value="Y_phosphatase3"/>
    <property type="match status" value="1"/>
</dbReference>
<dbReference type="InterPro" id="IPR029021">
    <property type="entry name" value="Prot-tyrosine_phosphatase-like"/>
</dbReference>
<evidence type="ECO:0000313" key="3">
    <source>
        <dbReference type="Proteomes" id="UP001212803"/>
    </source>
</evidence>
<accession>A0ABY7M9N4</accession>
<dbReference type="Gene3D" id="3.90.190.10">
    <property type="entry name" value="Protein tyrosine phosphatase superfamily"/>
    <property type="match status" value="1"/>
</dbReference>
<dbReference type="InterPro" id="IPR016130">
    <property type="entry name" value="Tyr_Pase_AS"/>
</dbReference>
<dbReference type="RefSeq" id="WP_270057764.1">
    <property type="nucleotide sequence ID" value="NZ_CP115149.1"/>
</dbReference>
<dbReference type="Proteomes" id="UP001212803">
    <property type="component" value="Chromosome"/>
</dbReference>
<proteinExistence type="predicted"/>
<evidence type="ECO:0000313" key="2">
    <source>
        <dbReference type="EMBL" id="WBL37251.1"/>
    </source>
</evidence>
<gene>
    <name evidence="2" type="ORF">O0235_06690</name>
</gene>
<sequence>MPNWVIEGLIATSPRPGYAPGPELTVRDEAVDRWIAEARQFGIRSIMCLIGNDQLWLYRKAAPEGLLERYRRSGFEVFHLPTLDQLTHPYRPEEYERAWRAFLELPKPVLVHCSAGMDRTGRVVRYILEQLEREDGAAAAR</sequence>
<dbReference type="EMBL" id="CP115149">
    <property type="protein sequence ID" value="WBL37251.1"/>
    <property type="molecule type" value="Genomic_DNA"/>
</dbReference>
<feature type="domain" description="Tyrosine specific protein phosphatases" evidence="1">
    <location>
        <begin position="108"/>
        <end position="124"/>
    </location>
</feature>
<dbReference type="InterPro" id="IPR026893">
    <property type="entry name" value="Tyr/Ser_Pase_IphP-type"/>
</dbReference>
<dbReference type="PROSITE" id="PS00383">
    <property type="entry name" value="TYR_PHOSPHATASE_1"/>
    <property type="match status" value="1"/>
</dbReference>
<protein>
    <submittedName>
        <fullName evidence="2">Tyrosine-protein phosphatase</fullName>
    </submittedName>
</protein>
<dbReference type="PROSITE" id="PS50056">
    <property type="entry name" value="TYR_PHOSPHATASE_2"/>
    <property type="match status" value="1"/>
</dbReference>
<name>A0ABY7M9N4_9CHLR</name>
<evidence type="ECO:0000259" key="1">
    <source>
        <dbReference type="PROSITE" id="PS50056"/>
    </source>
</evidence>